<organism evidence="1">
    <name type="scientific">Capitella teleta</name>
    <name type="common">Polychaete worm</name>
    <dbReference type="NCBI Taxonomy" id="283909"/>
    <lineage>
        <taxon>Eukaryota</taxon>
        <taxon>Metazoa</taxon>
        <taxon>Spiralia</taxon>
        <taxon>Lophotrochozoa</taxon>
        <taxon>Annelida</taxon>
        <taxon>Polychaeta</taxon>
        <taxon>Sedentaria</taxon>
        <taxon>Scolecida</taxon>
        <taxon>Capitellidae</taxon>
        <taxon>Capitella</taxon>
    </lineage>
</organism>
<reference evidence="3" key="1">
    <citation type="submission" date="2012-12" db="EMBL/GenBank/DDBJ databases">
        <authorList>
            <person name="Hellsten U."/>
            <person name="Grimwood J."/>
            <person name="Chapman J.A."/>
            <person name="Shapiro H."/>
            <person name="Aerts A."/>
            <person name="Otillar R.P."/>
            <person name="Terry A.Y."/>
            <person name="Boore J.L."/>
            <person name="Simakov O."/>
            <person name="Marletaz F."/>
            <person name="Cho S.-J."/>
            <person name="Edsinger-Gonzales E."/>
            <person name="Havlak P."/>
            <person name="Kuo D.-H."/>
            <person name="Larsson T."/>
            <person name="Lv J."/>
            <person name="Arendt D."/>
            <person name="Savage R."/>
            <person name="Osoegawa K."/>
            <person name="de Jong P."/>
            <person name="Lindberg D.R."/>
            <person name="Seaver E.C."/>
            <person name="Weisblat D.A."/>
            <person name="Putnam N.H."/>
            <person name="Grigoriev I.V."/>
            <person name="Rokhsar D.S."/>
        </authorList>
    </citation>
    <scope>NUCLEOTIDE SEQUENCE</scope>
    <source>
        <strain evidence="3">I ESC-2004</strain>
    </source>
</reference>
<reference evidence="1 3" key="2">
    <citation type="journal article" date="2013" name="Nature">
        <title>Insights into bilaterian evolution from three spiralian genomes.</title>
        <authorList>
            <person name="Simakov O."/>
            <person name="Marletaz F."/>
            <person name="Cho S.J."/>
            <person name="Edsinger-Gonzales E."/>
            <person name="Havlak P."/>
            <person name="Hellsten U."/>
            <person name="Kuo D.H."/>
            <person name="Larsson T."/>
            <person name="Lv J."/>
            <person name="Arendt D."/>
            <person name="Savage R."/>
            <person name="Osoegawa K."/>
            <person name="de Jong P."/>
            <person name="Grimwood J."/>
            <person name="Chapman J.A."/>
            <person name="Shapiro H."/>
            <person name="Aerts A."/>
            <person name="Otillar R.P."/>
            <person name="Terry A.Y."/>
            <person name="Boore J.L."/>
            <person name="Grigoriev I.V."/>
            <person name="Lindberg D.R."/>
            <person name="Seaver E.C."/>
            <person name="Weisblat D.A."/>
            <person name="Putnam N.H."/>
            <person name="Rokhsar D.S."/>
        </authorList>
    </citation>
    <scope>NUCLEOTIDE SEQUENCE</scope>
    <source>
        <strain evidence="1 3">I ESC-2004</strain>
    </source>
</reference>
<evidence type="ECO:0000313" key="1">
    <source>
        <dbReference type="EMBL" id="ELU13523.1"/>
    </source>
</evidence>
<keyword evidence="3" id="KW-1185">Reference proteome</keyword>
<dbReference type="EMBL" id="AMQN01039227">
    <property type="status" value="NOT_ANNOTATED_CDS"/>
    <property type="molecule type" value="Genomic_DNA"/>
</dbReference>
<evidence type="ECO:0000313" key="3">
    <source>
        <dbReference type="Proteomes" id="UP000014760"/>
    </source>
</evidence>
<dbReference type="AlphaFoldDB" id="R7V3U1"/>
<gene>
    <name evidence="1" type="ORF">CAPTEDRAFT_125916</name>
</gene>
<accession>R7V3U1</accession>
<proteinExistence type="predicted"/>
<feature type="non-terminal residue" evidence="1">
    <location>
        <position position="1"/>
    </location>
</feature>
<name>R7V3U1_CAPTE</name>
<protein>
    <submittedName>
        <fullName evidence="1 2">Uncharacterized protein</fullName>
    </submittedName>
</protein>
<dbReference type="EMBL" id="KB295141">
    <property type="protein sequence ID" value="ELU13523.1"/>
    <property type="molecule type" value="Genomic_DNA"/>
</dbReference>
<evidence type="ECO:0000313" key="2">
    <source>
        <dbReference type="EnsemblMetazoa" id="CapteP125916"/>
    </source>
</evidence>
<reference evidence="2" key="3">
    <citation type="submission" date="2015-06" db="UniProtKB">
        <authorList>
            <consortium name="EnsemblMetazoa"/>
        </authorList>
    </citation>
    <scope>IDENTIFICATION</scope>
</reference>
<sequence>PNSSATPLPCLPGLKLDLKLHSTPHEMMVTHTGDGHTAFRSHAHSIATIQGH</sequence>
<dbReference type="Proteomes" id="UP000014760">
    <property type="component" value="Unassembled WGS sequence"/>
</dbReference>
<dbReference type="HOGENOM" id="CLU_3093361_0_0_1"/>
<dbReference type="EnsemblMetazoa" id="CapteT125916">
    <property type="protein sequence ID" value="CapteP125916"/>
    <property type="gene ID" value="CapteG125916"/>
</dbReference>